<dbReference type="RefSeq" id="WP_344282860.1">
    <property type="nucleotide sequence ID" value="NZ_BAAAHV010000021.1"/>
</dbReference>
<evidence type="ECO:0000313" key="3">
    <source>
        <dbReference type="Proteomes" id="UP001597542"/>
    </source>
</evidence>
<proteinExistence type="predicted"/>
<organism evidence="2 3">
    <name type="scientific">Amycolatopsis albidoflavus</name>
    <dbReference type="NCBI Taxonomy" id="102226"/>
    <lineage>
        <taxon>Bacteria</taxon>
        <taxon>Bacillati</taxon>
        <taxon>Actinomycetota</taxon>
        <taxon>Actinomycetes</taxon>
        <taxon>Pseudonocardiales</taxon>
        <taxon>Pseudonocardiaceae</taxon>
        <taxon>Amycolatopsis</taxon>
    </lineage>
</organism>
<protein>
    <recommendedName>
        <fullName evidence="4">PE domain-containing protein</fullName>
    </recommendedName>
</protein>
<evidence type="ECO:0008006" key="4">
    <source>
        <dbReference type="Google" id="ProtNLM"/>
    </source>
</evidence>
<feature type="compositionally biased region" description="Polar residues" evidence="1">
    <location>
        <begin position="1"/>
        <end position="21"/>
    </location>
</feature>
<comment type="caution">
    <text evidence="2">The sequence shown here is derived from an EMBL/GenBank/DDBJ whole genome shotgun (WGS) entry which is preliminary data.</text>
</comment>
<keyword evidence="3" id="KW-1185">Reference proteome</keyword>
<gene>
    <name evidence="2" type="ORF">ACFSUT_07460</name>
</gene>
<feature type="region of interest" description="Disordered" evidence="1">
    <location>
        <begin position="1"/>
        <end position="51"/>
    </location>
</feature>
<accession>A0ABW5HTA2</accession>
<dbReference type="EMBL" id="JBHUKQ010000007">
    <property type="protein sequence ID" value="MFD2480102.1"/>
    <property type="molecule type" value="Genomic_DNA"/>
</dbReference>
<name>A0ABW5HTA2_9PSEU</name>
<dbReference type="Proteomes" id="UP001597542">
    <property type="component" value="Unassembled WGS sequence"/>
</dbReference>
<sequence length="168" mass="17400">MPDGTNSGLQGVQNQIISTAPTAPPPGSGLIQGANAAAPPPPPPDYAALGKKQASADFAAASGNNGWEFDPAAIDEVIKNLEDSLDGDHQESVSKATALMQIVPPGSEVGSQGYADVANKSGSSYYDFAQGAQTYISSYVDTLKQIRTAYQNNDQNAKDQLRSAGKVD</sequence>
<reference evidence="3" key="1">
    <citation type="journal article" date="2019" name="Int. J. Syst. Evol. Microbiol.">
        <title>The Global Catalogue of Microorganisms (GCM) 10K type strain sequencing project: providing services to taxonomists for standard genome sequencing and annotation.</title>
        <authorList>
            <consortium name="The Broad Institute Genomics Platform"/>
            <consortium name="The Broad Institute Genome Sequencing Center for Infectious Disease"/>
            <person name="Wu L."/>
            <person name="Ma J."/>
        </authorList>
    </citation>
    <scope>NUCLEOTIDE SEQUENCE [LARGE SCALE GENOMIC DNA]</scope>
    <source>
        <strain evidence="3">CGMCC 4.7638</strain>
    </source>
</reference>
<evidence type="ECO:0000313" key="2">
    <source>
        <dbReference type="EMBL" id="MFD2480102.1"/>
    </source>
</evidence>
<evidence type="ECO:0000256" key="1">
    <source>
        <dbReference type="SAM" id="MobiDB-lite"/>
    </source>
</evidence>